<evidence type="ECO:0000313" key="2">
    <source>
        <dbReference type="Proteomes" id="UP001163603"/>
    </source>
</evidence>
<name>A0ACC0XFF9_9ROSI</name>
<dbReference type="EMBL" id="CM047747">
    <property type="protein sequence ID" value="KAJ0016401.1"/>
    <property type="molecule type" value="Genomic_DNA"/>
</dbReference>
<accession>A0ACC0XFF9</accession>
<keyword evidence="2" id="KW-1185">Reference proteome</keyword>
<reference evidence="2" key="1">
    <citation type="journal article" date="2023" name="G3 (Bethesda)">
        <title>Genome assembly and association tests identify interacting loci associated with vigor, precocity, and sex in interspecific pistachio rootstocks.</title>
        <authorList>
            <person name="Palmer W."/>
            <person name="Jacygrad E."/>
            <person name="Sagayaradj S."/>
            <person name="Cavanaugh K."/>
            <person name="Han R."/>
            <person name="Bertier L."/>
            <person name="Beede B."/>
            <person name="Kafkas S."/>
            <person name="Golino D."/>
            <person name="Preece J."/>
            <person name="Michelmore R."/>
        </authorList>
    </citation>
    <scope>NUCLEOTIDE SEQUENCE [LARGE SCALE GENOMIC DNA]</scope>
</reference>
<sequence length="144" mass="15750">MSVPRSVYIAFLVSLLLGVCSSHRRLPEGEDHHGMSMESGGEVCLEQGDNRNCPKPHDGNLSYPLADAMDSDHNGIRMDCKKCRVFKECKSCLNGNTSLIQPKESYYNDDDPGCSDCPFAECKKCSITIESGELSVEARAPESG</sequence>
<protein>
    <submittedName>
        <fullName evidence="1">Uncharacterized protein</fullName>
    </submittedName>
</protein>
<proteinExistence type="predicted"/>
<organism evidence="1 2">
    <name type="scientific">Pistacia integerrima</name>
    <dbReference type="NCBI Taxonomy" id="434235"/>
    <lineage>
        <taxon>Eukaryota</taxon>
        <taxon>Viridiplantae</taxon>
        <taxon>Streptophyta</taxon>
        <taxon>Embryophyta</taxon>
        <taxon>Tracheophyta</taxon>
        <taxon>Spermatophyta</taxon>
        <taxon>Magnoliopsida</taxon>
        <taxon>eudicotyledons</taxon>
        <taxon>Gunneridae</taxon>
        <taxon>Pentapetalae</taxon>
        <taxon>rosids</taxon>
        <taxon>malvids</taxon>
        <taxon>Sapindales</taxon>
        <taxon>Anacardiaceae</taxon>
        <taxon>Pistacia</taxon>
    </lineage>
</organism>
<evidence type="ECO:0000313" key="1">
    <source>
        <dbReference type="EMBL" id="KAJ0016401.1"/>
    </source>
</evidence>
<comment type="caution">
    <text evidence="1">The sequence shown here is derived from an EMBL/GenBank/DDBJ whole genome shotgun (WGS) entry which is preliminary data.</text>
</comment>
<gene>
    <name evidence="1" type="ORF">Pint_10598</name>
</gene>
<dbReference type="Proteomes" id="UP001163603">
    <property type="component" value="Chromosome 12"/>
</dbReference>